<dbReference type="Pfam" id="PF11950">
    <property type="entry name" value="DUF3467"/>
    <property type="match status" value="1"/>
</dbReference>
<proteinExistence type="predicted"/>
<comment type="caution">
    <text evidence="1">The sequence shown here is derived from an EMBL/GenBank/DDBJ whole genome shotgun (WGS) entry which is preliminary data.</text>
</comment>
<reference evidence="1" key="1">
    <citation type="submission" date="2020-10" db="EMBL/GenBank/DDBJ databases">
        <authorList>
            <person name="Gilroy R."/>
        </authorList>
    </citation>
    <scope>NUCLEOTIDE SEQUENCE</scope>
    <source>
        <strain evidence="1">CHK158-818</strain>
    </source>
</reference>
<dbReference type="InterPro" id="IPR021857">
    <property type="entry name" value="DUF3467"/>
</dbReference>
<dbReference type="EMBL" id="DVNA01000035">
    <property type="protein sequence ID" value="HIU54456.1"/>
    <property type="molecule type" value="Genomic_DNA"/>
</dbReference>
<accession>A0A9D1SBW7</accession>
<reference evidence="1" key="2">
    <citation type="journal article" date="2021" name="PeerJ">
        <title>Extensive microbial diversity within the chicken gut microbiome revealed by metagenomics and culture.</title>
        <authorList>
            <person name="Gilroy R."/>
            <person name="Ravi A."/>
            <person name="Getino M."/>
            <person name="Pursley I."/>
            <person name="Horton D.L."/>
            <person name="Alikhan N.F."/>
            <person name="Baker D."/>
            <person name="Gharbi K."/>
            <person name="Hall N."/>
            <person name="Watson M."/>
            <person name="Adriaenssens E.M."/>
            <person name="Foster-Nyarko E."/>
            <person name="Jarju S."/>
            <person name="Secka A."/>
            <person name="Antonio M."/>
            <person name="Oren A."/>
            <person name="Chaudhuri R.R."/>
            <person name="La Ragione R."/>
            <person name="Hildebrand F."/>
            <person name="Pallen M.J."/>
        </authorList>
    </citation>
    <scope>NUCLEOTIDE SEQUENCE</scope>
    <source>
        <strain evidence="1">CHK158-818</strain>
    </source>
</reference>
<sequence length="100" mass="11125">MDNKQQEIQVELSPEVAQGTYANLVFVAHSQSDFVLDFARIIPGMPKAPVKSRVILTPENAKRLLAVLKDSIDKYESMFGPIQENRNPQVPPFFGPKGNA</sequence>
<gene>
    <name evidence="1" type="ORF">IAB03_01460</name>
</gene>
<dbReference type="AlphaFoldDB" id="A0A9D1SBW7"/>
<evidence type="ECO:0000313" key="2">
    <source>
        <dbReference type="Proteomes" id="UP000824112"/>
    </source>
</evidence>
<organism evidence="1 2">
    <name type="scientific">Candidatus Gallibacteroides avistercoris</name>
    <dbReference type="NCBI Taxonomy" id="2840833"/>
    <lineage>
        <taxon>Bacteria</taxon>
        <taxon>Pseudomonadati</taxon>
        <taxon>Bacteroidota</taxon>
        <taxon>Bacteroidia</taxon>
        <taxon>Bacteroidales</taxon>
        <taxon>Bacteroidaceae</taxon>
        <taxon>Bacteroidaceae incertae sedis</taxon>
        <taxon>Candidatus Gallibacteroides</taxon>
    </lineage>
</organism>
<name>A0A9D1SBW7_9BACT</name>
<protein>
    <submittedName>
        <fullName evidence="1">DUF3467 domain-containing protein</fullName>
    </submittedName>
</protein>
<dbReference type="Proteomes" id="UP000824112">
    <property type="component" value="Unassembled WGS sequence"/>
</dbReference>
<evidence type="ECO:0000313" key="1">
    <source>
        <dbReference type="EMBL" id="HIU54456.1"/>
    </source>
</evidence>